<dbReference type="KEGG" id="haad:MW046_05380"/>
<evidence type="ECO:0000256" key="1">
    <source>
        <dbReference type="SAM" id="MobiDB-lite"/>
    </source>
</evidence>
<dbReference type="GeneID" id="71927457"/>
<accession>A0A8U0A4U5</accession>
<gene>
    <name evidence="2" type="ORF">MW046_05380</name>
</gene>
<organism evidence="2 3">
    <name type="scientific">Halocatena salina</name>
    <dbReference type="NCBI Taxonomy" id="2934340"/>
    <lineage>
        <taxon>Archaea</taxon>
        <taxon>Methanobacteriati</taxon>
        <taxon>Methanobacteriota</taxon>
        <taxon>Stenosarchaea group</taxon>
        <taxon>Halobacteria</taxon>
        <taxon>Halobacteriales</taxon>
        <taxon>Natronomonadaceae</taxon>
        <taxon>Halocatena</taxon>
    </lineage>
</organism>
<dbReference type="InterPro" id="IPR043850">
    <property type="entry name" value="DUF5812"/>
</dbReference>
<dbReference type="RefSeq" id="WP_247994535.1">
    <property type="nucleotide sequence ID" value="NZ_CP096019.1"/>
</dbReference>
<evidence type="ECO:0000313" key="3">
    <source>
        <dbReference type="Proteomes" id="UP000831768"/>
    </source>
</evidence>
<dbReference type="AlphaFoldDB" id="A0A8U0A4U5"/>
<evidence type="ECO:0000313" key="2">
    <source>
        <dbReference type="EMBL" id="UPM43876.1"/>
    </source>
</evidence>
<sequence length="157" mass="17144">MTTETESTFLITHAEADTAVLTDVHSGQVHTLSDNPGVEENDVVEGTVAPEPPMNVTWQIIDIEERRTIPIERGEEPPTAQERELAADQPVGEITRRERAGTGEIHVLTVEPDDTEGVVADVINDDATRTRAARLGVDRVELRSDPDAGVVSVRYLP</sequence>
<keyword evidence="3" id="KW-1185">Reference proteome</keyword>
<feature type="compositionally biased region" description="Basic and acidic residues" evidence="1">
    <location>
        <begin position="72"/>
        <end position="86"/>
    </location>
</feature>
<dbReference type="Proteomes" id="UP000831768">
    <property type="component" value="Chromosome"/>
</dbReference>
<reference evidence="2" key="1">
    <citation type="submission" date="2022-04" db="EMBL/GenBank/DDBJ databases">
        <title>Halocatena sp. nov., isolated from a salt lake.</title>
        <authorList>
            <person name="Cui H.-L."/>
        </authorList>
    </citation>
    <scope>NUCLEOTIDE SEQUENCE</scope>
    <source>
        <strain evidence="2">AD-1</strain>
    </source>
</reference>
<dbReference type="EMBL" id="CP096019">
    <property type="protein sequence ID" value="UPM43876.1"/>
    <property type="molecule type" value="Genomic_DNA"/>
</dbReference>
<proteinExistence type="predicted"/>
<name>A0A8U0A4U5_9EURY</name>
<feature type="region of interest" description="Disordered" evidence="1">
    <location>
        <begin position="72"/>
        <end position="102"/>
    </location>
</feature>
<protein>
    <submittedName>
        <fullName evidence="2">DUF5812 family protein</fullName>
    </submittedName>
</protein>
<dbReference type="Pfam" id="PF19129">
    <property type="entry name" value="DUF5812"/>
    <property type="match status" value="1"/>
</dbReference>